<feature type="transmembrane region" description="Helical" evidence="7">
    <location>
        <begin position="212"/>
        <end position="228"/>
    </location>
</feature>
<dbReference type="Pfam" id="PF01790">
    <property type="entry name" value="LGT"/>
    <property type="match status" value="1"/>
</dbReference>
<reference evidence="8 9" key="1">
    <citation type="submission" date="2015-09" db="EMBL/GenBank/DDBJ databases">
        <authorList>
            <person name="Jackson K.R."/>
            <person name="Lunt B.L."/>
            <person name="Fisher J.N.B."/>
            <person name="Gardner A.V."/>
            <person name="Bailey M.E."/>
            <person name="Deus L.M."/>
            <person name="Earl A.S."/>
            <person name="Gibby P.D."/>
            <person name="Hartmann K.A."/>
            <person name="Liu J.E."/>
            <person name="Manci A.M."/>
            <person name="Nielsen D.A."/>
            <person name="Solomon M.B."/>
            <person name="Breakwell D.P."/>
            <person name="Burnett S.H."/>
            <person name="Grose J.H."/>
        </authorList>
    </citation>
    <scope>NUCLEOTIDE SEQUENCE [LARGE SCALE GENOMIC DNA]</scope>
    <source>
        <strain evidence="8 9">16</strain>
    </source>
</reference>
<feature type="transmembrane region" description="Helical" evidence="7">
    <location>
        <begin position="183"/>
        <end position="200"/>
    </location>
</feature>
<accession>A0A0P6VT55</accession>
<gene>
    <name evidence="7" type="primary">lgt</name>
    <name evidence="8" type="ORF">ABB55_21245</name>
</gene>
<dbReference type="Proteomes" id="UP000048984">
    <property type="component" value="Unassembled WGS sequence"/>
</dbReference>
<feature type="transmembrane region" description="Helical" evidence="7">
    <location>
        <begin position="65"/>
        <end position="85"/>
    </location>
</feature>
<comment type="function">
    <text evidence="7">Catalyzes the transfer of the diacylglyceryl group from phosphatidylglycerol to the sulfhydryl group of the N-terminal cysteine of a prolipoprotein, the first step in the formation of mature lipoproteins.</text>
</comment>
<dbReference type="EC" id="2.5.1.145" evidence="7"/>
<dbReference type="STRING" id="665126.ABB55_21245"/>
<keyword evidence="6 7" id="KW-0472">Membrane</keyword>
<name>A0A0P6VT55_9HYPH</name>
<dbReference type="PANTHER" id="PTHR30589:SF0">
    <property type="entry name" value="PHOSPHATIDYLGLYCEROL--PROLIPOPROTEIN DIACYLGLYCERYL TRANSFERASE"/>
    <property type="match status" value="1"/>
</dbReference>
<evidence type="ECO:0000256" key="3">
    <source>
        <dbReference type="ARBA" id="ARBA00022679"/>
    </source>
</evidence>
<comment type="caution">
    <text evidence="8">The sequence shown here is derived from an EMBL/GenBank/DDBJ whole genome shotgun (WGS) entry which is preliminary data.</text>
</comment>
<dbReference type="HAMAP" id="MF_01147">
    <property type="entry name" value="Lgt"/>
    <property type="match status" value="1"/>
</dbReference>
<protein>
    <recommendedName>
        <fullName evidence="7">Phosphatidylglycerol--prolipoprotein diacylglyceryl transferase</fullName>
        <ecNumber evidence="7">2.5.1.145</ecNumber>
    </recommendedName>
</protein>
<evidence type="ECO:0000313" key="9">
    <source>
        <dbReference type="Proteomes" id="UP000048984"/>
    </source>
</evidence>
<keyword evidence="2 7" id="KW-1003">Cell membrane</keyword>
<evidence type="ECO:0000256" key="1">
    <source>
        <dbReference type="ARBA" id="ARBA00007150"/>
    </source>
</evidence>
<comment type="pathway">
    <text evidence="7">Protein modification; lipoprotein biosynthesis (diacylglyceryl transfer).</text>
</comment>
<dbReference type="GO" id="GO:0005886">
    <property type="term" value="C:plasma membrane"/>
    <property type="evidence" value="ECO:0007669"/>
    <property type="project" value="UniProtKB-SubCell"/>
</dbReference>
<comment type="catalytic activity">
    <reaction evidence="7">
        <text>L-cysteinyl-[prolipoprotein] + a 1,2-diacyl-sn-glycero-3-phospho-(1'-sn-glycerol) = an S-1,2-diacyl-sn-glyceryl-L-cysteinyl-[prolipoprotein] + sn-glycerol 1-phosphate + H(+)</text>
        <dbReference type="Rhea" id="RHEA:56712"/>
        <dbReference type="Rhea" id="RHEA-COMP:14679"/>
        <dbReference type="Rhea" id="RHEA-COMP:14680"/>
        <dbReference type="ChEBI" id="CHEBI:15378"/>
        <dbReference type="ChEBI" id="CHEBI:29950"/>
        <dbReference type="ChEBI" id="CHEBI:57685"/>
        <dbReference type="ChEBI" id="CHEBI:64716"/>
        <dbReference type="ChEBI" id="CHEBI:140658"/>
        <dbReference type="EC" id="2.5.1.145"/>
    </reaction>
</comment>
<organism evidence="8 9">
    <name type="scientific">Prosthecodimorpha hirschii</name>
    <dbReference type="NCBI Taxonomy" id="665126"/>
    <lineage>
        <taxon>Bacteria</taxon>
        <taxon>Pseudomonadati</taxon>
        <taxon>Pseudomonadota</taxon>
        <taxon>Alphaproteobacteria</taxon>
        <taxon>Hyphomicrobiales</taxon>
        <taxon>Ancalomicrobiaceae</taxon>
        <taxon>Prosthecodimorpha</taxon>
    </lineage>
</organism>
<feature type="transmembrane region" description="Helical" evidence="7">
    <location>
        <begin position="240"/>
        <end position="267"/>
    </location>
</feature>
<dbReference type="EMBL" id="LJYW01000001">
    <property type="protein sequence ID" value="KPL54429.1"/>
    <property type="molecule type" value="Genomic_DNA"/>
</dbReference>
<feature type="binding site" evidence="7">
    <location>
        <position position="148"/>
    </location>
    <ligand>
        <name>a 1,2-diacyl-sn-glycero-3-phospho-(1'-sn-glycerol)</name>
        <dbReference type="ChEBI" id="CHEBI:64716"/>
    </ligand>
</feature>
<dbReference type="GO" id="GO:0008961">
    <property type="term" value="F:phosphatidylglycerol-prolipoprotein diacylglyceryl transferase activity"/>
    <property type="evidence" value="ECO:0007669"/>
    <property type="project" value="UniProtKB-UniRule"/>
</dbReference>
<dbReference type="PROSITE" id="PS01311">
    <property type="entry name" value="LGT"/>
    <property type="match status" value="1"/>
</dbReference>
<feature type="transmembrane region" description="Helical" evidence="7">
    <location>
        <begin position="129"/>
        <end position="150"/>
    </location>
</feature>
<feature type="transmembrane region" description="Helical" evidence="7">
    <location>
        <begin position="105"/>
        <end position="122"/>
    </location>
</feature>
<dbReference type="UniPathway" id="UPA00664"/>
<dbReference type="InterPro" id="IPR001640">
    <property type="entry name" value="Lgt"/>
</dbReference>
<dbReference type="PANTHER" id="PTHR30589">
    <property type="entry name" value="PROLIPOPROTEIN DIACYLGLYCERYL TRANSFERASE"/>
    <property type="match status" value="1"/>
</dbReference>
<keyword evidence="9" id="KW-1185">Reference proteome</keyword>
<feature type="transmembrane region" description="Helical" evidence="7">
    <location>
        <begin position="23"/>
        <end position="40"/>
    </location>
</feature>
<evidence type="ECO:0000313" key="8">
    <source>
        <dbReference type="EMBL" id="KPL54429.1"/>
    </source>
</evidence>
<evidence type="ECO:0000256" key="4">
    <source>
        <dbReference type="ARBA" id="ARBA00022692"/>
    </source>
</evidence>
<comment type="similarity">
    <text evidence="1 7">Belongs to the Lgt family.</text>
</comment>
<dbReference type="AlphaFoldDB" id="A0A0P6VT55"/>
<keyword evidence="4 7" id="KW-0812">Transmembrane</keyword>
<proteinExistence type="inferred from homology"/>
<reference evidence="8 9" key="2">
    <citation type="submission" date="2015-10" db="EMBL/GenBank/DDBJ databases">
        <title>Draft Genome Sequence of Prosthecomicrobium hirschii ATCC 27832.</title>
        <authorList>
            <person name="Daniel J."/>
            <person name="Givan S.A."/>
            <person name="Brun Y.V."/>
            <person name="Brown P.J."/>
        </authorList>
    </citation>
    <scope>NUCLEOTIDE SEQUENCE [LARGE SCALE GENOMIC DNA]</scope>
    <source>
        <strain evidence="8 9">16</strain>
    </source>
</reference>
<keyword evidence="8" id="KW-0449">Lipoprotein</keyword>
<dbReference type="OrthoDB" id="871140at2"/>
<dbReference type="RefSeq" id="WP_054360596.1">
    <property type="nucleotide sequence ID" value="NZ_JAPCYQ010000001.1"/>
</dbReference>
<dbReference type="NCBIfam" id="TIGR00544">
    <property type="entry name" value="lgt"/>
    <property type="match status" value="1"/>
</dbReference>
<evidence type="ECO:0000256" key="2">
    <source>
        <dbReference type="ARBA" id="ARBA00022475"/>
    </source>
</evidence>
<dbReference type="GO" id="GO:0042158">
    <property type="term" value="P:lipoprotein biosynthetic process"/>
    <property type="evidence" value="ECO:0007669"/>
    <property type="project" value="UniProtKB-UniRule"/>
</dbReference>
<evidence type="ECO:0000256" key="6">
    <source>
        <dbReference type="ARBA" id="ARBA00023136"/>
    </source>
</evidence>
<evidence type="ECO:0000256" key="5">
    <source>
        <dbReference type="ARBA" id="ARBA00022989"/>
    </source>
</evidence>
<comment type="subcellular location">
    <subcellularLocation>
        <location evidence="7">Cell membrane</location>
        <topology evidence="7">Multi-pass membrane protein</topology>
    </subcellularLocation>
</comment>
<sequence length="270" mass="30391">MLPFAIPYPSIDPVAVQLGPVAIRWYALAYIVGILLGWWYSRRLVSNDRIWGRVPRPTPLEMDDFILYATVGIVIGGRVGYVFFYNPGYYLYHPVEALQVWKGGMSFHGGFLGSMVAMWLFQRGREFSLWSLFDIFTASATFGLFFGRVANFINAELWGRTSDVPWAMVFPTGGPDPRHPSQLYEAALEGVLLFVVLRLLTHRGAWLQKPGFVAGAFTAGYGLARIFVEHFREPDAHLGYLWNVVTMGQILSLPMVVIGGGVMLYAARRR</sequence>
<keyword evidence="5 7" id="KW-1133">Transmembrane helix</keyword>
<evidence type="ECO:0000256" key="7">
    <source>
        <dbReference type="HAMAP-Rule" id="MF_01147"/>
    </source>
</evidence>
<keyword evidence="3 7" id="KW-0808">Transferase</keyword>